<feature type="non-terminal residue" evidence="2">
    <location>
        <position position="1"/>
    </location>
</feature>
<dbReference type="EMBL" id="MK072236">
    <property type="protein sequence ID" value="AYV80358.1"/>
    <property type="molecule type" value="Genomic_DNA"/>
</dbReference>
<feature type="region of interest" description="Disordered" evidence="1">
    <location>
        <begin position="1"/>
        <end position="38"/>
    </location>
</feature>
<sequence length="61" mass="6974">IGETDIKRIKTNTSPDKIIHTKSNDKDKDTNVNKIDDADNTKKTDITTIVATRKRRNFARC</sequence>
<protein>
    <submittedName>
        <fullName evidence="2">Uncharacterized protein</fullName>
    </submittedName>
</protein>
<evidence type="ECO:0000256" key="1">
    <source>
        <dbReference type="SAM" id="MobiDB-lite"/>
    </source>
</evidence>
<feature type="compositionally biased region" description="Basic and acidic residues" evidence="1">
    <location>
        <begin position="17"/>
        <end position="38"/>
    </location>
</feature>
<proteinExistence type="predicted"/>
<organism evidence="2">
    <name type="scientific">Gaeavirus sp</name>
    <dbReference type="NCBI Taxonomy" id="2487767"/>
    <lineage>
        <taxon>Viruses</taxon>
        <taxon>Varidnaviria</taxon>
        <taxon>Bamfordvirae</taxon>
        <taxon>Nucleocytoviricota</taxon>
        <taxon>Megaviricetes</taxon>
        <taxon>Imitervirales</taxon>
        <taxon>Mimiviridae</taxon>
        <taxon>Klosneuvirinae</taxon>
    </lineage>
</organism>
<accession>A0A3G4ZZM1</accession>
<gene>
    <name evidence="2" type="ORF">Gaeavirus38_4</name>
</gene>
<name>A0A3G4ZZM1_9VIRU</name>
<evidence type="ECO:0000313" key="2">
    <source>
        <dbReference type="EMBL" id="AYV80358.1"/>
    </source>
</evidence>
<reference evidence="2" key="1">
    <citation type="submission" date="2018-10" db="EMBL/GenBank/DDBJ databases">
        <title>Hidden diversity of soil giant viruses.</title>
        <authorList>
            <person name="Schulz F."/>
            <person name="Alteio L."/>
            <person name="Goudeau D."/>
            <person name="Ryan E.M."/>
            <person name="Malmstrom R.R."/>
            <person name="Blanchard J."/>
            <person name="Woyke T."/>
        </authorList>
    </citation>
    <scope>NUCLEOTIDE SEQUENCE</scope>
    <source>
        <strain evidence="2">GAV1</strain>
    </source>
</reference>